<evidence type="ECO:0000259" key="1">
    <source>
        <dbReference type="Pfam" id="PF05598"/>
    </source>
</evidence>
<dbReference type="Proteomes" id="UP000322917">
    <property type="component" value="Unassembled WGS sequence"/>
</dbReference>
<dbReference type="RefSeq" id="WP_188128210.1">
    <property type="nucleotide sequence ID" value="NZ_FQZD01000008.1"/>
</dbReference>
<protein>
    <submittedName>
        <fullName evidence="2">Transposase domain</fullName>
    </submittedName>
</protein>
<dbReference type="PANTHER" id="PTHR33408">
    <property type="entry name" value="TRANSPOSASE"/>
    <property type="match status" value="1"/>
</dbReference>
<keyword evidence="3" id="KW-1185">Reference proteome</keyword>
<sequence>MGYIKGADRNQNTLFPESFEDYISDNNPVRIIDEYVEQLDMKQLRFQRADCPDSGRPPYAPKDLLKLYLYGYLNRIRSSRRLEHETIRTIEVIWLLKKLKPDFKTIADFRKDNKKA</sequence>
<feature type="domain" description="Transposase InsH N-terminal" evidence="1">
    <location>
        <begin position="18"/>
        <end position="111"/>
    </location>
</feature>
<evidence type="ECO:0000313" key="3">
    <source>
        <dbReference type="Proteomes" id="UP000322917"/>
    </source>
</evidence>
<gene>
    <name evidence="2" type="ORF">SAMN02745170_01164</name>
</gene>
<dbReference type="InterPro" id="IPR008490">
    <property type="entry name" value="Transposase_InsH_N"/>
</dbReference>
<name>A0A1M6EEL7_9FIRM</name>
<evidence type="ECO:0000313" key="2">
    <source>
        <dbReference type="EMBL" id="SHI83738.1"/>
    </source>
</evidence>
<dbReference type="AlphaFoldDB" id="A0A1M6EEL7"/>
<reference evidence="2 3" key="1">
    <citation type="submission" date="2016-11" db="EMBL/GenBank/DDBJ databases">
        <authorList>
            <person name="Varghese N."/>
            <person name="Submissions S."/>
        </authorList>
    </citation>
    <scope>NUCLEOTIDE SEQUENCE [LARGE SCALE GENOMIC DNA]</scope>
    <source>
        <strain evidence="2 3">DSM 15287</strain>
    </source>
</reference>
<dbReference type="PANTHER" id="PTHR33408:SF2">
    <property type="entry name" value="TRANSPOSASE DDE DOMAIN-CONTAINING PROTEIN"/>
    <property type="match status" value="1"/>
</dbReference>
<dbReference type="EMBL" id="FQZD01000008">
    <property type="protein sequence ID" value="SHI83738.1"/>
    <property type="molecule type" value="Genomic_DNA"/>
</dbReference>
<accession>A0A1M6EEL7</accession>
<organism evidence="2 3">
    <name type="scientific">Propionispora hippei DSM 15287</name>
    <dbReference type="NCBI Taxonomy" id="1123003"/>
    <lineage>
        <taxon>Bacteria</taxon>
        <taxon>Bacillati</taxon>
        <taxon>Bacillota</taxon>
        <taxon>Negativicutes</taxon>
        <taxon>Selenomonadales</taxon>
        <taxon>Sporomusaceae</taxon>
        <taxon>Propionispora</taxon>
    </lineage>
</organism>
<proteinExistence type="predicted"/>
<dbReference type="Pfam" id="PF05598">
    <property type="entry name" value="DUF772"/>
    <property type="match status" value="1"/>
</dbReference>